<dbReference type="GO" id="GO:0005737">
    <property type="term" value="C:cytoplasm"/>
    <property type="evidence" value="ECO:0007669"/>
    <property type="project" value="UniProtKB-SubCell"/>
</dbReference>
<evidence type="ECO:0000259" key="9">
    <source>
        <dbReference type="SMART" id="SM00977"/>
    </source>
</evidence>
<dbReference type="GO" id="GO:0032267">
    <property type="term" value="F:tRNA(Ile)-lysidine synthase activity"/>
    <property type="evidence" value="ECO:0007669"/>
    <property type="project" value="UniProtKB-EC"/>
</dbReference>
<comment type="function">
    <text evidence="8">Ligates lysine onto the cytidine present at position 34 of the AUA codon-specific tRNA(Ile) that contains the anticodon CAU, in an ATP-dependent manner. Cytidine is converted to lysidine, thus changing the amino acid specificity of the tRNA from methionine to isoleucine.</text>
</comment>
<dbReference type="InterPro" id="IPR012795">
    <property type="entry name" value="tRNA_Ile_lys_synt_N"/>
</dbReference>
<protein>
    <recommendedName>
        <fullName evidence="8">tRNA(Ile)-lysidine synthase</fullName>
        <ecNumber evidence="8">6.3.4.19</ecNumber>
    </recommendedName>
    <alternativeName>
        <fullName evidence="8">tRNA(Ile)-2-lysyl-cytidine synthase</fullName>
    </alternativeName>
    <alternativeName>
        <fullName evidence="8">tRNA(Ile)-lysidine synthetase</fullName>
    </alternativeName>
</protein>
<comment type="caution">
    <text evidence="10">The sequence shown here is derived from an EMBL/GenBank/DDBJ whole genome shotgun (WGS) entry which is preliminary data.</text>
</comment>
<dbReference type="RefSeq" id="WP_095353924.1">
    <property type="nucleotide sequence ID" value="NZ_NCXI01000001.1"/>
</dbReference>
<dbReference type="NCBIfam" id="TIGR02432">
    <property type="entry name" value="lysidine_TilS_N"/>
    <property type="match status" value="1"/>
</dbReference>
<dbReference type="Pfam" id="PF01171">
    <property type="entry name" value="ATP_bind_3"/>
    <property type="match status" value="1"/>
</dbReference>
<gene>
    <name evidence="8" type="primary">tilS</name>
    <name evidence="10" type="ORF">B8W98_00300</name>
</gene>
<evidence type="ECO:0000313" key="11">
    <source>
        <dbReference type="Proteomes" id="UP000216802"/>
    </source>
</evidence>
<comment type="caution">
    <text evidence="8">Lacks conserved residue(s) required for the propagation of feature annotation.</text>
</comment>
<dbReference type="EMBL" id="NCXI01000001">
    <property type="protein sequence ID" value="PAK87635.1"/>
    <property type="molecule type" value="Genomic_DNA"/>
</dbReference>
<dbReference type="CDD" id="cd01992">
    <property type="entry name" value="TilS_N"/>
    <property type="match status" value="1"/>
</dbReference>
<dbReference type="Proteomes" id="UP000216802">
    <property type="component" value="Unassembled WGS sequence"/>
</dbReference>
<name>A0A269YPZ3_9LACO</name>
<dbReference type="GO" id="GO:0005524">
    <property type="term" value="F:ATP binding"/>
    <property type="evidence" value="ECO:0007669"/>
    <property type="project" value="UniProtKB-KW"/>
</dbReference>
<comment type="subcellular location">
    <subcellularLocation>
        <location evidence="1 8">Cytoplasm</location>
    </subcellularLocation>
</comment>
<dbReference type="InterPro" id="IPR014729">
    <property type="entry name" value="Rossmann-like_a/b/a_fold"/>
</dbReference>
<dbReference type="EC" id="6.3.4.19" evidence="8"/>
<dbReference type="GO" id="GO:0006400">
    <property type="term" value="P:tRNA modification"/>
    <property type="evidence" value="ECO:0007669"/>
    <property type="project" value="UniProtKB-UniRule"/>
</dbReference>
<evidence type="ECO:0000256" key="7">
    <source>
        <dbReference type="ARBA" id="ARBA00048539"/>
    </source>
</evidence>
<dbReference type="NCBIfam" id="TIGR02433">
    <property type="entry name" value="lysidine_TilS_C"/>
    <property type="match status" value="1"/>
</dbReference>
<organism evidence="10 11">
    <name type="scientific">Lentilactobacillus parakefiri</name>
    <dbReference type="NCBI Taxonomy" id="152332"/>
    <lineage>
        <taxon>Bacteria</taxon>
        <taxon>Bacillati</taxon>
        <taxon>Bacillota</taxon>
        <taxon>Bacilli</taxon>
        <taxon>Lactobacillales</taxon>
        <taxon>Lactobacillaceae</taxon>
        <taxon>Lentilactobacillus</taxon>
    </lineage>
</organism>
<evidence type="ECO:0000256" key="8">
    <source>
        <dbReference type="HAMAP-Rule" id="MF_01161"/>
    </source>
</evidence>
<evidence type="ECO:0000256" key="4">
    <source>
        <dbReference type="ARBA" id="ARBA00022694"/>
    </source>
</evidence>
<dbReference type="Gene3D" id="3.40.50.620">
    <property type="entry name" value="HUPs"/>
    <property type="match status" value="1"/>
</dbReference>
<dbReference type="SUPFAM" id="SSF52402">
    <property type="entry name" value="Adenine nucleotide alpha hydrolases-like"/>
    <property type="match status" value="1"/>
</dbReference>
<dbReference type="InterPro" id="IPR011063">
    <property type="entry name" value="TilS/TtcA_N"/>
</dbReference>
<evidence type="ECO:0000256" key="5">
    <source>
        <dbReference type="ARBA" id="ARBA00022741"/>
    </source>
</evidence>
<dbReference type="PANTHER" id="PTHR43033">
    <property type="entry name" value="TRNA(ILE)-LYSIDINE SYNTHASE-RELATED"/>
    <property type="match status" value="1"/>
</dbReference>
<keyword evidence="4 8" id="KW-0819">tRNA processing</keyword>
<dbReference type="SUPFAM" id="SSF56037">
    <property type="entry name" value="PheT/TilS domain"/>
    <property type="match status" value="1"/>
</dbReference>
<dbReference type="InterPro" id="IPR012094">
    <property type="entry name" value="tRNA_Ile_lys_synt"/>
</dbReference>
<evidence type="ECO:0000313" key="10">
    <source>
        <dbReference type="EMBL" id="PAK87635.1"/>
    </source>
</evidence>
<accession>A0A269YPZ3</accession>
<keyword evidence="6" id="KW-0067">ATP-binding</keyword>
<dbReference type="Pfam" id="PF09179">
    <property type="entry name" value="TilS"/>
    <property type="match status" value="1"/>
</dbReference>
<dbReference type="InterPro" id="IPR015262">
    <property type="entry name" value="tRNA_Ile_lys_synt_subst-bd"/>
</dbReference>
<dbReference type="PANTHER" id="PTHR43033:SF1">
    <property type="entry name" value="TRNA(ILE)-LYSIDINE SYNTHASE-RELATED"/>
    <property type="match status" value="1"/>
</dbReference>
<reference evidence="10 11" key="1">
    <citation type="submission" date="2017-04" db="EMBL/GenBank/DDBJ databases">
        <title>Kefir bacterial isolates.</title>
        <authorList>
            <person name="Kim Y."/>
            <person name="Blasche S."/>
            <person name="Patil K.R."/>
        </authorList>
    </citation>
    <scope>NUCLEOTIDE SEQUENCE [LARGE SCALE GENOMIC DNA]</scope>
    <source>
        <strain evidence="10 11">OG2</strain>
    </source>
</reference>
<evidence type="ECO:0000256" key="2">
    <source>
        <dbReference type="ARBA" id="ARBA00022490"/>
    </source>
</evidence>
<keyword evidence="2 8" id="KW-0963">Cytoplasm</keyword>
<keyword evidence="3 8" id="KW-0436">Ligase</keyword>
<evidence type="ECO:0000256" key="1">
    <source>
        <dbReference type="ARBA" id="ARBA00004496"/>
    </source>
</evidence>
<dbReference type="HAMAP" id="MF_01161">
    <property type="entry name" value="tRNA_Ile_lys_synt"/>
    <property type="match status" value="1"/>
</dbReference>
<dbReference type="AlphaFoldDB" id="A0A269YPZ3"/>
<feature type="domain" description="Lysidine-tRNA(Ile) synthetase C-terminal" evidence="9">
    <location>
        <begin position="383"/>
        <end position="455"/>
    </location>
</feature>
<evidence type="ECO:0000256" key="3">
    <source>
        <dbReference type="ARBA" id="ARBA00022598"/>
    </source>
</evidence>
<evidence type="ECO:0000256" key="6">
    <source>
        <dbReference type="ARBA" id="ARBA00022840"/>
    </source>
</evidence>
<dbReference type="SMART" id="SM00977">
    <property type="entry name" value="TilS_C"/>
    <property type="match status" value="1"/>
</dbReference>
<proteinExistence type="inferred from homology"/>
<comment type="similarity">
    <text evidence="8">Belongs to the tRNA(Ile)-lysidine synthase family.</text>
</comment>
<dbReference type="InterPro" id="IPR012796">
    <property type="entry name" value="Lysidine-tRNA-synth_C"/>
</dbReference>
<keyword evidence="5" id="KW-0547">Nucleotide-binding</keyword>
<sequence>MDLQRQFNFIVKQKGWWKPGQPVVVAVSTGVDSMTLLHLLAHLPPAVRPTIVVAYVDHQLRDQSVDETHYITSYCSEHGLMLKQAIWPKDDHPETGIEAAARTFRYRFFENVLRETGSDCLLTAHHGDDLVETVIMKLVRGGQLASLTGIRETRPFSSAKIIRPLLPFGKQQLRSYAQVKGIKWFEDETNRQLSVERNRIRQGVMPLLKAENPQLLPHVLSYTNQLVDSLEAVHFLIKPLVHSAIDFTDGLRTKIDLDQLKGVPHSVVKCLLQEVLERQLHIPNVSTDQLSAVLDLIEQNRKPQGELDLEAGWQVRRVYQSLIICKEPQNFVDKPEKDRIFMVILDRWYSLDPFTQFGVFTTRKPAAHGQSTTFYLRDTDLPMQVRRIKVGDRLSIGHGQHQKVNRVLINAKVPNDQRKRTSVLVDARGTVLSVLGLKNAVVSSDYKDTKPYFLIEAQRK</sequence>
<comment type="catalytic activity">
    <reaction evidence="7 8">
        <text>cytidine(34) in tRNA(Ile2) + L-lysine + ATP = lysidine(34) in tRNA(Ile2) + AMP + diphosphate + H(+)</text>
        <dbReference type="Rhea" id="RHEA:43744"/>
        <dbReference type="Rhea" id="RHEA-COMP:10625"/>
        <dbReference type="Rhea" id="RHEA-COMP:10670"/>
        <dbReference type="ChEBI" id="CHEBI:15378"/>
        <dbReference type="ChEBI" id="CHEBI:30616"/>
        <dbReference type="ChEBI" id="CHEBI:32551"/>
        <dbReference type="ChEBI" id="CHEBI:33019"/>
        <dbReference type="ChEBI" id="CHEBI:82748"/>
        <dbReference type="ChEBI" id="CHEBI:83665"/>
        <dbReference type="ChEBI" id="CHEBI:456215"/>
        <dbReference type="EC" id="6.3.4.19"/>
    </reaction>
</comment>